<organism evidence="2 3">
    <name type="scientific">Pontiella sulfatireligans</name>
    <dbReference type="NCBI Taxonomy" id="2750658"/>
    <lineage>
        <taxon>Bacteria</taxon>
        <taxon>Pseudomonadati</taxon>
        <taxon>Kiritimatiellota</taxon>
        <taxon>Kiritimatiellia</taxon>
        <taxon>Kiritimatiellales</taxon>
        <taxon>Pontiellaceae</taxon>
        <taxon>Pontiella</taxon>
    </lineage>
</organism>
<dbReference type="RefSeq" id="WP_136059986.1">
    <property type="nucleotide sequence ID" value="NZ_CAAHFH010000001.1"/>
</dbReference>
<evidence type="ECO:0000313" key="3">
    <source>
        <dbReference type="Proteomes" id="UP000346198"/>
    </source>
</evidence>
<dbReference type="InterPro" id="IPR048958">
    <property type="entry name" value="Polysacc_lyase_14"/>
</dbReference>
<dbReference type="AlphaFoldDB" id="A0A6C2UE70"/>
<keyword evidence="3" id="KW-1185">Reference proteome</keyword>
<dbReference type="PANTHER" id="PTHR40124:SF1">
    <property type="entry name" value="DISAGGREGATASE RELATED REPEAT PROTEIN"/>
    <property type="match status" value="1"/>
</dbReference>
<feature type="domain" description="Polysaccharide lyase 14" evidence="1">
    <location>
        <begin position="72"/>
        <end position="262"/>
    </location>
</feature>
<dbReference type="Proteomes" id="UP000346198">
    <property type="component" value="Unassembled WGS sequence"/>
</dbReference>
<proteinExistence type="predicted"/>
<dbReference type="PANTHER" id="PTHR40124">
    <property type="match status" value="1"/>
</dbReference>
<gene>
    <name evidence="2" type="ORF">SCARR_00565</name>
</gene>
<name>A0A6C2UE70_9BACT</name>
<sequence>MKHFLLGLVVVCFNVAFDGYAGAGETRLSTVVLQEDFERFKPGIYPDMPFAEYWDNMAWAHLYGKLSVVEDEAQGKVLRIFYPEGFVGSELTGSQFVLKLPPAEEYELSYKVRFEEGFDFRLGGKLPGLTSGGEKFTGGQHPTKGEGWSARFMWREGGSAELYLYYVDNKQEWGDQFSFGNVKLVPGKWHEIRQRIRLNSPDGSNGSIQAWLDGKKVVDLKDLRLRIGEQGYIDSFYFSTFHGGQTPEWAPANHSYARFDDIRIYVP</sequence>
<evidence type="ECO:0000313" key="2">
    <source>
        <dbReference type="EMBL" id="VGO18512.1"/>
    </source>
</evidence>
<dbReference type="Gene3D" id="2.60.120.200">
    <property type="match status" value="1"/>
</dbReference>
<reference evidence="2 3" key="1">
    <citation type="submission" date="2019-04" db="EMBL/GenBank/DDBJ databases">
        <authorList>
            <person name="Van Vliet M D."/>
        </authorList>
    </citation>
    <scope>NUCLEOTIDE SEQUENCE [LARGE SCALE GENOMIC DNA]</scope>
    <source>
        <strain evidence="2 3">F21</strain>
    </source>
</reference>
<accession>A0A6C2UE70</accession>
<dbReference type="EMBL" id="CAAHFH010000001">
    <property type="protein sequence ID" value="VGO18512.1"/>
    <property type="molecule type" value="Genomic_DNA"/>
</dbReference>
<protein>
    <recommendedName>
        <fullName evidence="1">Polysaccharide lyase 14 domain-containing protein</fullName>
    </recommendedName>
</protein>
<dbReference type="Pfam" id="PF21294">
    <property type="entry name" value="Polysacc_lyase_14"/>
    <property type="match status" value="1"/>
</dbReference>
<evidence type="ECO:0000259" key="1">
    <source>
        <dbReference type="Pfam" id="PF21294"/>
    </source>
</evidence>